<keyword evidence="1" id="KW-0472">Membrane</keyword>
<name>A0A445MM72_ENSVE</name>
<evidence type="ECO:0000313" key="2">
    <source>
        <dbReference type="EMBL" id="RZR75341.1"/>
    </source>
</evidence>
<gene>
    <name evidence="2" type="ORF">BHM03_00055166</name>
</gene>
<keyword evidence="1" id="KW-1133">Transmembrane helix</keyword>
<dbReference type="AlphaFoldDB" id="A0A445MM72"/>
<organism evidence="2">
    <name type="scientific">Ensete ventricosum</name>
    <name type="common">Abyssinian banana</name>
    <name type="synonym">Musa ensete</name>
    <dbReference type="NCBI Taxonomy" id="4639"/>
    <lineage>
        <taxon>Eukaryota</taxon>
        <taxon>Viridiplantae</taxon>
        <taxon>Streptophyta</taxon>
        <taxon>Embryophyta</taxon>
        <taxon>Tracheophyta</taxon>
        <taxon>Spermatophyta</taxon>
        <taxon>Magnoliopsida</taxon>
        <taxon>Liliopsida</taxon>
        <taxon>Zingiberales</taxon>
        <taxon>Musaceae</taxon>
        <taxon>Ensete</taxon>
    </lineage>
</organism>
<reference evidence="2" key="1">
    <citation type="journal article" date="2018" name="Data Brief">
        <title>Genome sequence data from 17 accessions of Ensete ventricosum, a staple food crop for millions in Ethiopia.</title>
        <authorList>
            <person name="Yemataw Z."/>
            <person name="Muzemil S."/>
            <person name="Ambachew D."/>
            <person name="Tripathi L."/>
            <person name="Tesfaye K."/>
            <person name="Chala A."/>
            <person name="Farbos A."/>
            <person name="O'Neill P."/>
            <person name="Moore K."/>
            <person name="Grant M."/>
            <person name="Studholme D.J."/>
        </authorList>
    </citation>
    <scope>NUCLEOTIDE SEQUENCE [LARGE SCALE GENOMIC DNA]</scope>
    <source>
        <tissue evidence="2">Leaf</tissue>
    </source>
</reference>
<accession>A0A445MM72</accession>
<feature type="transmembrane region" description="Helical" evidence="1">
    <location>
        <begin position="68"/>
        <end position="90"/>
    </location>
</feature>
<dbReference type="EMBL" id="KV876711">
    <property type="protein sequence ID" value="RZR75341.1"/>
    <property type="molecule type" value="Genomic_DNA"/>
</dbReference>
<keyword evidence="1" id="KW-0812">Transmembrane</keyword>
<protein>
    <submittedName>
        <fullName evidence="2">Uncharacterized protein</fullName>
    </submittedName>
</protein>
<sequence length="95" mass="10955">MASRLKTFLRPFSAYRSVRTRVGGESFVYRQSMIRRPSTVRRDSVPWNWCSFIGTVIRPVKRSARKGAYTVLESFSIAAKTLILLSMLSITRSHR</sequence>
<evidence type="ECO:0000256" key="1">
    <source>
        <dbReference type="SAM" id="Phobius"/>
    </source>
</evidence>
<proteinExistence type="predicted"/>
<dbReference type="Proteomes" id="UP000290560">
    <property type="component" value="Unassembled WGS sequence"/>
</dbReference>